<protein>
    <submittedName>
        <fullName evidence="2">Uncharacterized protein</fullName>
    </submittedName>
</protein>
<dbReference type="Proteomes" id="UP001169242">
    <property type="component" value="Unassembled WGS sequence"/>
</dbReference>
<name>A0AA42J137_9FIRM</name>
<evidence type="ECO:0000313" key="3">
    <source>
        <dbReference type="Proteomes" id="UP001169242"/>
    </source>
</evidence>
<proteinExistence type="predicted"/>
<keyword evidence="1" id="KW-0472">Membrane</keyword>
<dbReference type="AlphaFoldDB" id="A0AA42J137"/>
<reference evidence="2" key="1">
    <citation type="journal article" date="2023" name="Int. J. Syst. Evol. Microbiol.">
        <title>&lt;i&gt;Holtiella tumoricola&lt;/i&gt; gen. nov. sp. nov., isolated from a human clinical sample.</title>
        <authorList>
            <person name="Allen-Vercoe E."/>
            <person name="Daigneault M.C."/>
            <person name="Vancuren S.J."/>
            <person name="Cochrane K."/>
            <person name="O'Neal L.L."/>
            <person name="Sankaranarayanan K."/>
            <person name="Lawson P.A."/>
        </authorList>
    </citation>
    <scope>NUCLEOTIDE SEQUENCE</scope>
    <source>
        <strain evidence="2">CC70A</strain>
    </source>
</reference>
<keyword evidence="3" id="KW-1185">Reference proteome</keyword>
<keyword evidence="1" id="KW-0812">Transmembrane</keyword>
<sequence length="93" mass="10799">MTNLTLAALLSITISTLALTTYLVNYFGLKMINMYKGFHYKMFLIFTLVPYFNLIFLIWNVILFATNVKGYKVVKKKKASTRTSSKRRVYVKA</sequence>
<evidence type="ECO:0000313" key="2">
    <source>
        <dbReference type="EMBL" id="MDA3732092.1"/>
    </source>
</evidence>
<dbReference type="EMBL" id="JAQIFT010000045">
    <property type="protein sequence ID" value="MDA3732092.1"/>
    <property type="molecule type" value="Genomic_DNA"/>
</dbReference>
<comment type="caution">
    <text evidence="2">The sequence shown here is derived from an EMBL/GenBank/DDBJ whole genome shotgun (WGS) entry which is preliminary data.</text>
</comment>
<organism evidence="2 3">
    <name type="scientific">Holtiella tumoricola</name>
    <dbReference type="NCBI Taxonomy" id="3018743"/>
    <lineage>
        <taxon>Bacteria</taxon>
        <taxon>Bacillati</taxon>
        <taxon>Bacillota</taxon>
        <taxon>Clostridia</taxon>
        <taxon>Lachnospirales</taxon>
        <taxon>Cellulosilyticaceae</taxon>
        <taxon>Holtiella</taxon>
    </lineage>
</organism>
<keyword evidence="1" id="KW-1133">Transmembrane helix</keyword>
<gene>
    <name evidence="2" type="ORF">PBV87_11420</name>
</gene>
<accession>A0AA42J137</accession>
<evidence type="ECO:0000256" key="1">
    <source>
        <dbReference type="SAM" id="Phobius"/>
    </source>
</evidence>
<feature type="transmembrane region" description="Helical" evidence="1">
    <location>
        <begin position="42"/>
        <end position="68"/>
    </location>
</feature>
<dbReference type="RefSeq" id="WP_271012368.1">
    <property type="nucleotide sequence ID" value="NZ_JAQIFT010000045.1"/>
</dbReference>